<sequence>MIGTRKLRKRWRRLELEWNGKILILSDIHYPFCDVNEINEIIVNEKPSLIILLGDIIVSNEEDYRKFLSNLKIRKNIIYVKGDEDKCRGDFDIIRVKNNGKYYTLLHGHQFVNEEKEYSIANKLRKINEDIPPFLFCVFFRVMLRNFKDTLVLGHSHALRYFKSIRCANAGTLTSLQNLYNDKGYVVIDRDGIRVVNRRV</sequence>
<dbReference type="Pfam" id="PF12850">
    <property type="entry name" value="Metallophos_2"/>
    <property type="match status" value="1"/>
</dbReference>
<evidence type="ECO:0000313" key="2">
    <source>
        <dbReference type="EMBL" id="WWQ59372.1"/>
    </source>
</evidence>
<dbReference type="Gene3D" id="3.60.21.10">
    <property type="match status" value="1"/>
</dbReference>
<proteinExistence type="predicted"/>
<dbReference type="InterPro" id="IPR000979">
    <property type="entry name" value="Phosphodiesterase_MJ0936/Vps29"/>
</dbReference>
<dbReference type="InterPro" id="IPR029052">
    <property type="entry name" value="Metallo-depent_PP-like"/>
</dbReference>
<name>A0AAX4KXN4_9CREN</name>
<keyword evidence="3" id="KW-1185">Reference proteome</keyword>
<dbReference type="SUPFAM" id="SSF56300">
    <property type="entry name" value="Metallo-dependent phosphatases"/>
    <property type="match status" value="1"/>
</dbReference>
<accession>A0AAX4KXN4</accession>
<dbReference type="AlphaFoldDB" id="A0AAX4KXN4"/>
<dbReference type="Proteomes" id="UP001432202">
    <property type="component" value="Chromosome"/>
</dbReference>
<dbReference type="PANTHER" id="PTHR11124">
    <property type="entry name" value="VACUOLAR SORTING PROTEIN VPS29"/>
    <property type="match status" value="1"/>
</dbReference>
<dbReference type="InterPro" id="IPR024654">
    <property type="entry name" value="Calcineurin-like_PHP_lpxH"/>
</dbReference>
<reference evidence="2 3" key="1">
    <citation type="submission" date="2024-02" db="EMBL/GenBank/DDBJ databases">
        <title>STSV induces naive adaptation in Sulfolobus.</title>
        <authorList>
            <person name="Xiang X."/>
            <person name="Song M."/>
        </authorList>
    </citation>
    <scope>NUCLEOTIDE SEQUENCE [LARGE SCALE GENOMIC DNA]</scope>
    <source>
        <strain evidence="2 3">RT2</strain>
    </source>
</reference>
<gene>
    <name evidence="2" type="ORF">V6M85_07625</name>
</gene>
<organism evidence="2 3">
    <name type="scientific">Sulfolobus tengchongensis</name>
    <dbReference type="NCBI Taxonomy" id="207809"/>
    <lineage>
        <taxon>Archaea</taxon>
        <taxon>Thermoproteota</taxon>
        <taxon>Thermoprotei</taxon>
        <taxon>Sulfolobales</taxon>
        <taxon>Sulfolobaceae</taxon>
        <taxon>Sulfolobus</taxon>
    </lineage>
</organism>
<feature type="domain" description="Calcineurin-like phosphoesterase" evidence="1">
    <location>
        <begin position="21"/>
        <end position="187"/>
    </location>
</feature>
<protein>
    <submittedName>
        <fullName evidence="2">Metallophosphoesterase family protein</fullName>
    </submittedName>
</protein>
<evidence type="ECO:0000313" key="3">
    <source>
        <dbReference type="Proteomes" id="UP001432202"/>
    </source>
</evidence>
<dbReference type="RefSeq" id="WP_338598484.1">
    <property type="nucleotide sequence ID" value="NZ_CP146016.1"/>
</dbReference>
<dbReference type="EMBL" id="CP146016">
    <property type="protein sequence ID" value="WWQ59372.1"/>
    <property type="molecule type" value="Genomic_DNA"/>
</dbReference>
<dbReference type="GeneID" id="89336627"/>
<evidence type="ECO:0000259" key="1">
    <source>
        <dbReference type="Pfam" id="PF12850"/>
    </source>
</evidence>